<proteinExistence type="predicted"/>
<organism evidence="4 5">
    <name type="scientific">Corallococcus interemptor</name>
    <dbReference type="NCBI Taxonomy" id="2316720"/>
    <lineage>
        <taxon>Bacteria</taxon>
        <taxon>Pseudomonadati</taxon>
        <taxon>Myxococcota</taxon>
        <taxon>Myxococcia</taxon>
        <taxon>Myxococcales</taxon>
        <taxon>Cystobacterineae</taxon>
        <taxon>Myxococcaceae</taxon>
        <taxon>Corallococcus</taxon>
    </lineage>
</organism>
<dbReference type="Pfam" id="PF13087">
    <property type="entry name" value="AAA_12"/>
    <property type="match status" value="1"/>
</dbReference>
<dbReference type="CDD" id="cd18808">
    <property type="entry name" value="SF1_C_Upf1"/>
    <property type="match status" value="1"/>
</dbReference>
<dbReference type="InterPro" id="IPR027417">
    <property type="entry name" value="P-loop_NTPase"/>
</dbReference>
<comment type="caution">
    <text evidence="4">The sequence shown here is derived from an EMBL/GenBank/DDBJ whole genome shotgun (WGS) entry which is preliminary data.</text>
</comment>
<evidence type="ECO:0000259" key="3">
    <source>
        <dbReference type="Pfam" id="PF18741"/>
    </source>
</evidence>
<feature type="domain" description="DNA2/NAM7 helicase-like C-terminal" evidence="2">
    <location>
        <begin position="1400"/>
        <end position="1585"/>
    </location>
</feature>
<evidence type="ECO:0000259" key="1">
    <source>
        <dbReference type="Pfam" id="PF13086"/>
    </source>
</evidence>
<dbReference type="Pfam" id="PF13086">
    <property type="entry name" value="AAA_11"/>
    <property type="match status" value="1"/>
</dbReference>
<dbReference type="PANTHER" id="PTHR10887">
    <property type="entry name" value="DNA2/NAM7 HELICASE FAMILY"/>
    <property type="match status" value="1"/>
</dbReference>
<dbReference type="Pfam" id="PF18741">
    <property type="entry name" value="MTES_1575"/>
    <property type="match status" value="1"/>
</dbReference>
<feature type="domain" description="Restriction endonuclease type II-like" evidence="3">
    <location>
        <begin position="1631"/>
        <end position="1727"/>
    </location>
</feature>
<dbReference type="PANTHER" id="PTHR10887:SF495">
    <property type="entry name" value="HELICASE SENATAXIN ISOFORM X1-RELATED"/>
    <property type="match status" value="1"/>
</dbReference>
<dbReference type="EMBL" id="RAWM01000059">
    <property type="protein sequence ID" value="RKH66628.1"/>
    <property type="molecule type" value="Genomic_DNA"/>
</dbReference>
<keyword evidence="5" id="KW-1185">Reference proteome</keyword>
<dbReference type="Gene3D" id="3.40.50.300">
    <property type="entry name" value="P-loop containing nucleotide triphosphate hydrolases"/>
    <property type="match status" value="3"/>
</dbReference>
<dbReference type="InterPro" id="IPR047187">
    <property type="entry name" value="SF1_C_Upf1"/>
</dbReference>
<dbReference type="Proteomes" id="UP000282656">
    <property type="component" value="Unassembled WGS sequence"/>
</dbReference>
<evidence type="ECO:0000313" key="4">
    <source>
        <dbReference type="EMBL" id="RKH66628.1"/>
    </source>
</evidence>
<dbReference type="InterPro" id="IPR011335">
    <property type="entry name" value="Restrct_endonuc-II-like"/>
</dbReference>
<dbReference type="InterPro" id="IPR025103">
    <property type="entry name" value="DUF4011"/>
</dbReference>
<name>A0A3A8QF86_9BACT</name>
<accession>A0A3A8QF86</accession>
<sequence>MQPRRRVRQNLGCQVVPPMTTRGAHPSMNPHDSLLQKELQRQRTRLLDLSATNRLLNFKHTARTSLRIVDELPGVIFERLCNHRALTFLPVTPPEQVSEEQADFDPTAATVVFSMTEEAPSKEARQKLLLQQAKRLGIDTRYELPKAVPAESGTNPRKHQDRHLQTLYFPEDLESQLHRLQGLAQTAIQETGANLLHFAFGFLRWYESGDTRLEKPRSAPLVLMPVSLKRGQAHPDTQVHAYEVDYNEGESIELNLTLQEKLRQEFGIALPAFSAEEGLEAYFEKVTALLKGLRPGWGLERQVTLTLLSFGRLLMWRDLEPTRWPQNSPLLANPLVRTLIGGHAQANEPSGGGGGIRERRSEVYDLDAPELNPPPLITDADSSQHSVLVDVLRGENLVVQGPPGTGKSQTITNLIGAALAAGKTVLFVTQKLAALEVVSRRLQQAGLGEFCLELHSHKTQKQQFMEDLRRRLNLDASTSAPRPLTEHVSSAAGVLRAHTERMHKPFGALGMSPHDVFWKVSRAEAELGEVVVDLEGLRFECAETMSSAALAEVRDAVRGLAAQLGDVRRVAPLLCAHPWAGVTNDALTDKDRQSLVQRIDAWEESALILEKALKVFTERTGVIPRSSVLAADALVSNVRGIPRLPEGAPPELVPALLDPTHREGLRALLDAIESVQARWAALEAGWRAQEDLTVPALRDAQAVLDTTLRLLSPDTTLVTLTRAHEAVETAARALAQGRRFVAAVASCLEVDVTLWTPQQLQIFARVIEAMAALDDAALDWRDAHWVEHEVEGSLRKAGSTCSELKEQARALAVRFMPDLVPSLAILKAHAVAVSTAPFIPWLSGAWRAARKDFQAMAHGVRPTRPVLIQGYSDLLAHHAARERFQEDVTLKTTLGARFQGVDTRFDRILTWLDAYRSVDALLLPLGERGVELRRAVLERPASHWREALARARANGDALPHVRDVSTSLQEAATRMGLPHAPWNTESCGKTQDSLDALLKHLNEVLNWARKGDALPTLPLSQLQEQLRRVREACEAADRLEAHAAAAVLPGVAYQGRKTPLAGPRSALRHVDDLIAAPLPEGLAEWLLLEDTPRRHTDLLTATREVETALNGYRQAASQAWELGRMAPGTWEEPAAENPLQATVMRLRLARSQSATLPAWCAYQRQRRAVARARSTVGFLERVDTRPGLEPERLVVAFDAIFFRSLAEAILRDQPELDQFTGAVHASQREEFARLDTHCIEKQGRYLARQLSQRPVPAGVSSQKVAAMTETHLLRHELGKKQRHLPIRELVARAGSALQTLMPCFMMGPQSVAQYLPAGQLSFDLVVMDEASQMRPEDALGAIARGRQLVVVGDPEQLPPTSFFAQVEQEDADTGDEADDEVQGPSFLEDSESILTAAAGRFPMRMLRWHYRSRHPSLIAFSNREFYNGDLITFPAPGEHLEGLGLHFHKVEGGLYESNRNVPEAREVLAAVKAHARTRPEQSLLVVTLNSKQRDLIDDLVTAEEKNDAALRAFLAKWEKSPMPFGVKNLENVQGDERDAIFVSVTFGRNQQEKFRMNFGPINQADGYRRLNVLFTRARCALTVFASFDPSDLTLHESSPRGMRVLQRYLSEAKGEKVAHGVGSGRSPDSDFEIAVAKALAARGFEVVPQVGVAGYFIDMALRHPHQPGRYILGVECDGERYHSSRSARDRDRLRDQVLKGLGWRLHRIWSTDWFRSPSEEVARIVAHVEALLREEAATELPAVMREELPAENQMRAVSA</sequence>
<protein>
    <submittedName>
        <fullName evidence="4">DUF4011 domain-containing protein</fullName>
    </submittedName>
</protein>
<evidence type="ECO:0000259" key="2">
    <source>
        <dbReference type="Pfam" id="PF13087"/>
    </source>
</evidence>
<dbReference type="SUPFAM" id="SSF52540">
    <property type="entry name" value="P-loop containing nucleoside triphosphate hydrolases"/>
    <property type="match status" value="2"/>
</dbReference>
<dbReference type="FunFam" id="3.40.960.10:FF:000002">
    <property type="entry name" value="DNA helicase related protein"/>
    <property type="match status" value="1"/>
</dbReference>
<dbReference type="Pfam" id="PF13195">
    <property type="entry name" value="DUF4011"/>
    <property type="match status" value="1"/>
</dbReference>
<gene>
    <name evidence="4" type="ORF">D7X96_21310</name>
</gene>
<dbReference type="GO" id="GO:0004386">
    <property type="term" value="F:helicase activity"/>
    <property type="evidence" value="ECO:0007669"/>
    <property type="project" value="InterPro"/>
</dbReference>
<dbReference type="Gene3D" id="3.40.960.10">
    <property type="entry name" value="VSR Endonuclease"/>
    <property type="match status" value="1"/>
</dbReference>
<dbReference type="InterPro" id="IPR041679">
    <property type="entry name" value="DNA2/NAM7-like_C"/>
</dbReference>
<dbReference type="InterPro" id="IPR045055">
    <property type="entry name" value="DNA2/NAM7-like"/>
</dbReference>
<feature type="domain" description="DNA2/NAM7 helicase helicase" evidence="1">
    <location>
        <begin position="1321"/>
        <end position="1361"/>
    </location>
</feature>
<reference evidence="5" key="1">
    <citation type="submission" date="2018-09" db="EMBL/GenBank/DDBJ databases">
        <authorList>
            <person name="Livingstone P.G."/>
            <person name="Whitworth D.E."/>
        </authorList>
    </citation>
    <scope>NUCLEOTIDE SEQUENCE [LARGE SCALE GENOMIC DNA]</scope>
    <source>
        <strain evidence="5">AB047A</strain>
    </source>
</reference>
<dbReference type="InterPro" id="IPR041677">
    <property type="entry name" value="DNA2/NAM7_AAA_11"/>
</dbReference>
<dbReference type="SUPFAM" id="SSF52980">
    <property type="entry name" value="Restriction endonuclease-like"/>
    <property type="match status" value="1"/>
</dbReference>
<dbReference type="InterPro" id="IPR049468">
    <property type="entry name" value="Restrct_endonuc-II-like_dom"/>
</dbReference>
<evidence type="ECO:0000313" key="5">
    <source>
        <dbReference type="Proteomes" id="UP000282656"/>
    </source>
</evidence>